<dbReference type="GO" id="GO:0016491">
    <property type="term" value="F:oxidoreductase activity"/>
    <property type="evidence" value="ECO:0007669"/>
    <property type="project" value="UniProtKB-KW"/>
</dbReference>
<dbReference type="Proteomes" id="UP000245202">
    <property type="component" value="Unassembled WGS sequence"/>
</dbReference>
<dbReference type="Gene3D" id="3.50.50.60">
    <property type="entry name" value="FAD/NAD(P)-binding domain"/>
    <property type="match status" value="1"/>
</dbReference>
<evidence type="ECO:0000256" key="1">
    <source>
        <dbReference type="ARBA" id="ARBA00022485"/>
    </source>
</evidence>
<dbReference type="AlphaFoldDB" id="A0A2R5F363"/>
<accession>A0A2R5F363</accession>
<dbReference type="SUPFAM" id="SSF51905">
    <property type="entry name" value="FAD/NAD(P)-binding domain"/>
    <property type="match status" value="1"/>
</dbReference>
<sequence length="633" mass="69017">MSPKKKWIVAAVWLLFAVAIGLPWFMDTASRPSASSAEAAGLTLSKAAIEKYDVIVAGTDPEGIAAALSAARNGLRVLLVDGKGRDRLGGLLTLGWLNSLDLNLAPQQTAEAKRSGNYDFLNKGIFQKWYDQLGGTSFDANAAADLFEQMVRDERNISLLLGVKSMEPKLEGKVVRGLAITDGNGRRRVLQARAVIDATQDGDIAALAGAPYTVGREDLGNPDARMAVTLVFKLSGMTEDIWQSFGRRKDTGVDQSSAWGFLEASNYPSSNPDRVALRGLNIGRQKDGTILVNAMHIFDVDPLDPVSVQEGLRIGRREAPLIVEFLKTTFEEMKDLSYAGTAPELYVRESRHLQGEYRLTMADLMENRDFWDAIAYGSYDVDIQRLGRGDYGAIMMSPRQYGVPFRSLVPKEIDGLLVVGRSASFDSLPHGSARVVPLGMATGEAAGAAARLAIDGGISFRQLAASRSGISKLQTMLRGQGMDLRMREAKQPAYQGHPTYPGLLAAVSMGMTLGGYDNNRWDLDGLSSKDRYLTMMQRLVKMHPRYFRGKPDGVMAGYLKSGEPVTLENAAHALLLTSGVQVKREQAVAELKKRDWITPATWSLISHPGGLTNGETFMLVRDAVARHAGVTYR</sequence>
<protein>
    <recommendedName>
        <fullName evidence="8">FAD-dependent oxidoreductase</fullName>
    </recommendedName>
</protein>
<dbReference type="GO" id="GO:0046872">
    <property type="term" value="F:metal ion binding"/>
    <property type="evidence" value="ECO:0007669"/>
    <property type="project" value="UniProtKB-KW"/>
</dbReference>
<keyword evidence="4" id="KW-0408">Iron</keyword>
<comment type="caution">
    <text evidence="6">The sequence shown here is derived from an EMBL/GenBank/DDBJ whole genome shotgun (WGS) entry which is preliminary data.</text>
</comment>
<keyword evidence="3" id="KW-0560">Oxidoreductase</keyword>
<name>A0A2R5F363_9BACL</name>
<evidence type="ECO:0000256" key="4">
    <source>
        <dbReference type="ARBA" id="ARBA00023004"/>
    </source>
</evidence>
<keyword evidence="7" id="KW-1185">Reference proteome</keyword>
<dbReference type="InterPro" id="IPR036188">
    <property type="entry name" value="FAD/NAD-bd_sf"/>
</dbReference>
<keyword evidence="2" id="KW-0479">Metal-binding</keyword>
<dbReference type="PANTHER" id="PTHR43498:SF1">
    <property type="entry name" value="COB--COM HETERODISULFIDE REDUCTASE IRON-SULFUR SUBUNIT A"/>
    <property type="match status" value="1"/>
</dbReference>
<dbReference type="GO" id="GO:0051539">
    <property type="term" value="F:4 iron, 4 sulfur cluster binding"/>
    <property type="evidence" value="ECO:0007669"/>
    <property type="project" value="UniProtKB-KW"/>
</dbReference>
<dbReference type="InterPro" id="IPR039650">
    <property type="entry name" value="HdrA-like"/>
</dbReference>
<dbReference type="Pfam" id="PF12831">
    <property type="entry name" value="FAD_oxidored"/>
    <property type="match status" value="1"/>
</dbReference>
<evidence type="ECO:0000256" key="3">
    <source>
        <dbReference type="ARBA" id="ARBA00023002"/>
    </source>
</evidence>
<keyword evidence="5" id="KW-0411">Iron-sulfur</keyword>
<evidence type="ECO:0000313" key="7">
    <source>
        <dbReference type="Proteomes" id="UP000245202"/>
    </source>
</evidence>
<keyword evidence="1" id="KW-0004">4Fe-4S</keyword>
<evidence type="ECO:0000256" key="5">
    <source>
        <dbReference type="ARBA" id="ARBA00023014"/>
    </source>
</evidence>
<evidence type="ECO:0000313" key="6">
    <source>
        <dbReference type="EMBL" id="GBG10823.1"/>
    </source>
</evidence>
<evidence type="ECO:0008006" key="8">
    <source>
        <dbReference type="Google" id="ProtNLM"/>
    </source>
</evidence>
<gene>
    <name evidence="6" type="ORF">PAT3040_05588</name>
</gene>
<proteinExistence type="predicted"/>
<reference evidence="6 7" key="1">
    <citation type="submission" date="2017-08" db="EMBL/GenBank/DDBJ databases">
        <title>Substantial Increase in Enzyme Production by Combined Drug-Resistance Mutations in Paenibacillus agaridevorans.</title>
        <authorList>
            <person name="Tanaka Y."/>
            <person name="Funane K."/>
            <person name="Hosaka T."/>
            <person name="Shiwa Y."/>
            <person name="Fujita N."/>
            <person name="Miyazaki T."/>
            <person name="Yoshikawa H."/>
            <person name="Murakami K."/>
            <person name="Kasahara K."/>
            <person name="Inaoka T."/>
            <person name="Hiraga Y."/>
            <person name="Ochi K."/>
        </authorList>
    </citation>
    <scope>NUCLEOTIDE SEQUENCE [LARGE SCALE GENOMIC DNA]</scope>
    <source>
        <strain evidence="6 7">T-3040</strain>
    </source>
</reference>
<organism evidence="6 7">
    <name type="scientific">Paenibacillus agaridevorans</name>
    <dbReference type="NCBI Taxonomy" id="171404"/>
    <lineage>
        <taxon>Bacteria</taxon>
        <taxon>Bacillati</taxon>
        <taxon>Bacillota</taxon>
        <taxon>Bacilli</taxon>
        <taxon>Bacillales</taxon>
        <taxon>Paenibacillaceae</taxon>
        <taxon>Paenibacillus</taxon>
    </lineage>
</organism>
<dbReference type="RefSeq" id="WP_108995240.1">
    <property type="nucleotide sequence ID" value="NZ_BDQX01000356.1"/>
</dbReference>
<evidence type="ECO:0000256" key="2">
    <source>
        <dbReference type="ARBA" id="ARBA00022723"/>
    </source>
</evidence>
<dbReference type="PANTHER" id="PTHR43498">
    <property type="entry name" value="FERREDOXIN:COB-COM HETERODISULFIDE REDUCTASE SUBUNIT A"/>
    <property type="match status" value="1"/>
</dbReference>
<dbReference type="EMBL" id="BDQX01000356">
    <property type="protein sequence ID" value="GBG10823.1"/>
    <property type="molecule type" value="Genomic_DNA"/>
</dbReference>